<dbReference type="InterPro" id="IPR014057">
    <property type="entry name" value="HI1420"/>
</dbReference>
<dbReference type="EMBL" id="NOXS01000029">
    <property type="protein sequence ID" value="OYQ20217.1"/>
    <property type="molecule type" value="Genomic_DNA"/>
</dbReference>
<dbReference type="AlphaFoldDB" id="A0A255XT85"/>
<dbReference type="Pfam" id="PF21716">
    <property type="entry name" value="dnstrm_HI1420"/>
    <property type="match status" value="1"/>
</dbReference>
<accession>A0A255XT85</accession>
<evidence type="ECO:0000313" key="2">
    <source>
        <dbReference type="EMBL" id="OYQ20217.1"/>
    </source>
</evidence>
<feature type="region of interest" description="Disordered" evidence="1">
    <location>
        <begin position="1"/>
        <end position="25"/>
    </location>
</feature>
<keyword evidence="3" id="KW-1185">Reference proteome</keyword>
<dbReference type="PANTHER" id="PTHR40275">
    <property type="entry name" value="SSL7038 PROTEIN"/>
    <property type="match status" value="1"/>
</dbReference>
<proteinExistence type="predicted"/>
<comment type="caution">
    <text evidence="2">The sequence shown here is derived from an EMBL/GenBank/DDBJ whole genome shotgun (WGS) entry which is preliminary data.</text>
</comment>
<name>A0A255XT85_9PROT</name>
<sequence>MTTAPLTPETPPVDAPRRKRGRPPAAVQTIVTAPYDPADYLTTPARVHALLEAAFEEDDGDGKLITHAIGAAARARGMAEVAAAAGLNPTTIYRSLSPSSSPSLPTVLKVLRALGYRLVPEAIFAETAKNPEGD</sequence>
<dbReference type="OrthoDB" id="9798416at2"/>
<protein>
    <submittedName>
        <fullName evidence="2">Putative addiction module antidote protein</fullName>
    </submittedName>
</protein>
<dbReference type="PANTHER" id="PTHR40275:SF1">
    <property type="entry name" value="SSL7038 PROTEIN"/>
    <property type="match status" value="1"/>
</dbReference>
<dbReference type="GO" id="GO:0003677">
    <property type="term" value="F:DNA binding"/>
    <property type="evidence" value="ECO:0007669"/>
    <property type="project" value="InterPro"/>
</dbReference>
<dbReference type="SUPFAM" id="SSF47413">
    <property type="entry name" value="lambda repressor-like DNA-binding domains"/>
    <property type="match status" value="1"/>
</dbReference>
<dbReference type="Proteomes" id="UP000216361">
    <property type="component" value="Unassembled WGS sequence"/>
</dbReference>
<evidence type="ECO:0000256" key="1">
    <source>
        <dbReference type="SAM" id="MobiDB-lite"/>
    </source>
</evidence>
<evidence type="ECO:0000313" key="3">
    <source>
        <dbReference type="Proteomes" id="UP000216361"/>
    </source>
</evidence>
<organism evidence="2 3">
    <name type="scientific">Elstera cyanobacteriorum</name>
    <dbReference type="NCBI Taxonomy" id="2022747"/>
    <lineage>
        <taxon>Bacteria</taxon>
        <taxon>Pseudomonadati</taxon>
        <taxon>Pseudomonadota</taxon>
        <taxon>Alphaproteobacteria</taxon>
        <taxon>Rhodospirillales</taxon>
        <taxon>Rhodospirillaceae</taxon>
        <taxon>Elstera</taxon>
    </lineage>
</organism>
<dbReference type="InterPro" id="IPR010982">
    <property type="entry name" value="Lambda_DNA-bd_dom_sf"/>
</dbReference>
<dbReference type="RefSeq" id="WP_094408040.1">
    <property type="nucleotide sequence ID" value="NZ_BMJZ01000001.1"/>
</dbReference>
<reference evidence="2 3" key="1">
    <citation type="submission" date="2017-07" db="EMBL/GenBank/DDBJ databases">
        <title>Elstera cyanobacteriorum sp. nov., a novel bacterium isolated from cyanobacterial aggregates in a eutrophic lake.</title>
        <authorList>
            <person name="Cai H."/>
        </authorList>
    </citation>
    <scope>NUCLEOTIDE SEQUENCE [LARGE SCALE GENOMIC DNA]</scope>
    <source>
        <strain evidence="2 3">TH019</strain>
    </source>
</reference>
<dbReference type="NCBIfam" id="TIGR02684">
    <property type="entry name" value="dnstrm_HI1420"/>
    <property type="match status" value="1"/>
</dbReference>
<gene>
    <name evidence="2" type="ORF">CHR90_05780</name>
</gene>